<comment type="caution">
    <text evidence="2">The sequence shown here is derived from an EMBL/GenBank/DDBJ whole genome shotgun (WGS) entry which is preliminary data.</text>
</comment>
<evidence type="ECO:0000313" key="2">
    <source>
        <dbReference type="EMBL" id="MBB5207531.1"/>
    </source>
</evidence>
<dbReference type="Proteomes" id="UP000521199">
    <property type="component" value="Unassembled WGS sequence"/>
</dbReference>
<evidence type="ECO:0000313" key="3">
    <source>
        <dbReference type="Proteomes" id="UP000521199"/>
    </source>
</evidence>
<dbReference type="AlphaFoldDB" id="A0A7W8FYV6"/>
<gene>
    <name evidence="2" type="ORF">HNQ52_001060</name>
</gene>
<dbReference type="InterPro" id="IPR002586">
    <property type="entry name" value="CobQ/CobB/MinD/ParA_Nub-bd_dom"/>
</dbReference>
<dbReference type="EMBL" id="JACHHP010000002">
    <property type="protein sequence ID" value="MBB5207531.1"/>
    <property type="molecule type" value="Genomic_DNA"/>
</dbReference>
<dbReference type="InterPro" id="IPR027417">
    <property type="entry name" value="P-loop_NTPase"/>
</dbReference>
<feature type="domain" description="CobQ/CobB/MinD/ParA nucleotide binding" evidence="1">
    <location>
        <begin position="4"/>
        <end position="174"/>
    </location>
</feature>
<dbReference type="CDD" id="cd02042">
    <property type="entry name" value="ParAB_family"/>
    <property type="match status" value="1"/>
</dbReference>
<dbReference type="RefSeq" id="WP_183960077.1">
    <property type="nucleotide sequence ID" value="NZ_JACHHP010000002.1"/>
</dbReference>
<sequence length="213" mass="23363">MLSILVASSKGGVGKTTVSTNLAAYFALAGKHTAMVDADRQGSARLWCEKRANLDAVVLPLDGTRRGWDRQLPDDTQRLVVDGPAGAMADDLGQFLDRVDAVVVPVLPSVLDLEATVPFLNSLSAHERIRKGKLPVGLVANRLKPWTNASQQVIEQLGAWPYPLVAQLRDTQAYVLLAGLGKSLFDYQSEQVRNHQEDWTPLLQWLKKVNKGK</sequence>
<keyword evidence="3" id="KW-1185">Reference proteome</keyword>
<dbReference type="Gene3D" id="3.40.50.300">
    <property type="entry name" value="P-loop containing nucleotide triphosphate hydrolases"/>
    <property type="match status" value="1"/>
</dbReference>
<dbReference type="PANTHER" id="PTHR13696:SF96">
    <property type="entry name" value="COBQ_COBB_MIND_PARA NUCLEOTIDE BINDING DOMAIN-CONTAINING PROTEIN"/>
    <property type="match status" value="1"/>
</dbReference>
<proteinExistence type="predicted"/>
<name>A0A7W8FYV6_9GAMM</name>
<dbReference type="InterPro" id="IPR050678">
    <property type="entry name" value="DNA_Partitioning_ATPase"/>
</dbReference>
<protein>
    <submittedName>
        <fullName evidence="2">Chromosome partitioning protein</fullName>
    </submittedName>
</protein>
<organism evidence="2 3">
    <name type="scientific">Chiayiivirga flava</name>
    <dbReference type="NCBI Taxonomy" id="659595"/>
    <lineage>
        <taxon>Bacteria</taxon>
        <taxon>Pseudomonadati</taxon>
        <taxon>Pseudomonadota</taxon>
        <taxon>Gammaproteobacteria</taxon>
        <taxon>Lysobacterales</taxon>
        <taxon>Lysobacteraceae</taxon>
        <taxon>Chiayiivirga</taxon>
    </lineage>
</organism>
<accession>A0A7W8FYV6</accession>
<dbReference type="PANTHER" id="PTHR13696">
    <property type="entry name" value="P-LOOP CONTAINING NUCLEOSIDE TRIPHOSPHATE HYDROLASE"/>
    <property type="match status" value="1"/>
</dbReference>
<dbReference type="Pfam" id="PF01656">
    <property type="entry name" value="CbiA"/>
    <property type="match status" value="1"/>
</dbReference>
<dbReference type="SUPFAM" id="SSF52540">
    <property type="entry name" value="P-loop containing nucleoside triphosphate hydrolases"/>
    <property type="match status" value="1"/>
</dbReference>
<reference evidence="2 3" key="1">
    <citation type="submission" date="2020-08" db="EMBL/GenBank/DDBJ databases">
        <title>Genomic Encyclopedia of Type Strains, Phase IV (KMG-IV): sequencing the most valuable type-strain genomes for metagenomic binning, comparative biology and taxonomic classification.</title>
        <authorList>
            <person name="Goeker M."/>
        </authorList>
    </citation>
    <scope>NUCLEOTIDE SEQUENCE [LARGE SCALE GENOMIC DNA]</scope>
    <source>
        <strain evidence="2 3">DSM 24163</strain>
    </source>
</reference>
<dbReference type="PIRSF" id="PIRSF009320">
    <property type="entry name" value="Nuc_binding_HP_1000"/>
    <property type="match status" value="1"/>
</dbReference>
<evidence type="ECO:0000259" key="1">
    <source>
        <dbReference type="Pfam" id="PF01656"/>
    </source>
</evidence>